<dbReference type="Pfam" id="PF04983">
    <property type="entry name" value="RNA_pol_Rpb1_3"/>
    <property type="match status" value="1"/>
</dbReference>
<dbReference type="InterPro" id="IPR042102">
    <property type="entry name" value="RNA_pol_Rpb1_3_sf"/>
</dbReference>
<evidence type="ECO:0000256" key="8">
    <source>
        <dbReference type="SAM" id="MobiDB-lite"/>
    </source>
</evidence>
<dbReference type="InterPro" id="IPR007080">
    <property type="entry name" value="RNA_pol_Rpb1_1"/>
</dbReference>
<dbReference type="GO" id="GO:0003677">
    <property type="term" value="F:DNA binding"/>
    <property type="evidence" value="ECO:0007669"/>
    <property type="project" value="InterPro"/>
</dbReference>
<dbReference type="InterPro" id="IPR000722">
    <property type="entry name" value="RNA_pol_asu"/>
</dbReference>
<keyword evidence="3 7" id="KW-0548">Nucleotidyltransferase</keyword>
<protein>
    <recommendedName>
        <fullName evidence="7">DNA-directed RNA polymerase subunit</fullName>
        <ecNumber evidence="7">2.7.7.6</ecNumber>
    </recommendedName>
</protein>
<dbReference type="Gene3D" id="2.40.40.20">
    <property type="match status" value="1"/>
</dbReference>
<organism evidence="10">
    <name type="scientific">Ephedra trifurca</name>
    <dbReference type="NCBI Taxonomy" id="39583"/>
    <lineage>
        <taxon>Eukaryota</taxon>
        <taxon>Viridiplantae</taxon>
        <taxon>Streptophyta</taxon>
        <taxon>Embryophyta</taxon>
        <taxon>Tracheophyta</taxon>
        <taxon>Spermatophyta</taxon>
        <taxon>Gnetopsida</taxon>
        <taxon>Gnetidae</taxon>
        <taxon>Ephedrales</taxon>
        <taxon>Ephedraceae</taxon>
        <taxon>Ephedra</taxon>
    </lineage>
</organism>
<reference evidence="10" key="1">
    <citation type="journal article" date="2015" name="Mol. Biol. Evol.">
        <title>Ancient Origin and Recent Innovations of RNA Polymerase IV and V.</title>
        <authorList>
            <person name="Huang Y."/>
            <person name="Kendall T."/>
            <person name="Forsythe E.S."/>
            <person name="Dorantes-Acosta A."/>
            <person name="Li S."/>
            <person name="Caballero-Perez J."/>
            <person name="Chen X."/>
            <person name="Arteaga-Vazquez M."/>
            <person name="Beilstein M.A."/>
            <person name="Mosher R.A."/>
        </authorList>
    </citation>
    <scope>NUCLEOTIDE SEQUENCE</scope>
</reference>
<dbReference type="EMBL" id="KJ473677">
    <property type="protein sequence ID" value="AJA90769.1"/>
    <property type="molecule type" value="mRNA"/>
</dbReference>
<keyword evidence="5 7" id="KW-0804">Transcription</keyword>
<dbReference type="SUPFAM" id="SSF64484">
    <property type="entry name" value="beta and beta-prime subunits of DNA dependent RNA-polymerase"/>
    <property type="match status" value="1"/>
</dbReference>
<comment type="catalytic activity">
    <reaction evidence="6 7">
        <text>RNA(n) + a ribonucleoside 5'-triphosphate = RNA(n+1) + diphosphate</text>
        <dbReference type="Rhea" id="RHEA:21248"/>
        <dbReference type="Rhea" id="RHEA-COMP:14527"/>
        <dbReference type="Rhea" id="RHEA-COMP:17342"/>
        <dbReference type="ChEBI" id="CHEBI:33019"/>
        <dbReference type="ChEBI" id="CHEBI:61557"/>
        <dbReference type="ChEBI" id="CHEBI:140395"/>
        <dbReference type="EC" id="2.7.7.6"/>
    </reaction>
</comment>
<gene>
    <name evidence="10" type="primary">NRPE1</name>
</gene>
<dbReference type="Gene3D" id="1.10.132.30">
    <property type="match status" value="1"/>
</dbReference>
<dbReference type="Pfam" id="PF00623">
    <property type="entry name" value="RNA_pol_Rpb1_2"/>
    <property type="match status" value="1"/>
</dbReference>
<dbReference type="EC" id="2.7.7.6" evidence="7"/>
<evidence type="ECO:0000313" key="10">
    <source>
        <dbReference type="EMBL" id="AJA90769.1"/>
    </source>
</evidence>
<dbReference type="PANTHER" id="PTHR19376">
    <property type="entry name" value="DNA-DIRECTED RNA POLYMERASE"/>
    <property type="match status" value="1"/>
</dbReference>
<keyword evidence="4" id="KW-0862">Zinc</keyword>
<dbReference type="GO" id="GO:0000428">
    <property type="term" value="C:DNA-directed RNA polymerase complex"/>
    <property type="evidence" value="ECO:0007669"/>
    <property type="project" value="UniProtKB-KW"/>
</dbReference>
<dbReference type="GO" id="GO:0006351">
    <property type="term" value="P:DNA-templated transcription"/>
    <property type="evidence" value="ECO:0007669"/>
    <property type="project" value="InterPro"/>
</dbReference>
<feature type="compositionally biased region" description="Polar residues" evidence="8">
    <location>
        <begin position="1720"/>
        <end position="1739"/>
    </location>
</feature>
<dbReference type="Gene3D" id="4.10.860.120">
    <property type="entry name" value="RNA polymerase II, clamp domain"/>
    <property type="match status" value="1"/>
</dbReference>
<evidence type="ECO:0000256" key="2">
    <source>
        <dbReference type="ARBA" id="ARBA00022679"/>
    </source>
</evidence>
<proteinExistence type="evidence at transcript level"/>
<dbReference type="InterPro" id="IPR007081">
    <property type="entry name" value="RNA_pol_Rpb1_5"/>
</dbReference>
<feature type="compositionally biased region" description="Polar residues" evidence="8">
    <location>
        <begin position="1748"/>
        <end position="1766"/>
    </location>
</feature>
<feature type="region of interest" description="Disordered" evidence="8">
    <location>
        <begin position="1474"/>
        <end position="1980"/>
    </location>
</feature>
<dbReference type="Gene3D" id="1.10.274.100">
    <property type="entry name" value="RNA polymerase Rpb1, domain 3"/>
    <property type="match status" value="1"/>
</dbReference>
<dbReference type="PANTHER" id="PTHR19376:SF51">
    <property type="entry name" value="DNA-DIRECTED RNA POLYMERASE V SUBUNIT 1"/>
    <property type="match status" value="1"/>
</dbReference>
<feature type="region of interest" description="Disordered" evidence="8">
    <location>
        <begin position="199"/>
        <end position="226"/>
    </location>
</feature>
<dbReference type="Gene3D" id="6.20.50.80">
    <property type="match status" value="1"/>
</dbReference>
<dbReference type="Gene3D" id="3.10.450.40">
    <property type="match status" value="1"/>
</dbReference>
<feature type="compositionally biased region" description="Polar residues" evidence="8">
    <location>
        <begin position="1637"/>
        <end position="1657"/>
    </location>
</feature>
<keyword evidence="2 7" id="KW-0808">Transferase</keyword>
<comment type="similarity">
    <text evidence="7">Belongs to the RNA polymerase beta' chain family.</text>
</comment>
<dbReference type="InterPro" id="IPR044893">
    <property type="entry name" value="RNA_pol_Rpb1_clamp_domain"/>
</dbReference>
<evidence type="ECO:0000256" key="7">
    <source>
        <dbReference type="RuleBase" id="RU004279"/>
    </source>
</evidence>
<dbReference type="Pfam" id="PF04998">
    <property type="entry name" value="RNA_pol_Rpb1_5"/>
    <property type="match status" value="1"/>
</dbReference>
<keyword evidence="1 7" id="KW-0240">DNA-directed RNA polymerase</keyword>
<dbReference type="Gene3D" id="3.30.1490.180">
    <property type="entry name" value="RNA polymerase ii"/>
    <property type="match status" value="1"/>
</dbReference>
<dbReference type="InterPro" id="IPR038120">
    <property type="entry name" value="Rpb1_funnel_sf"/>
</dbReference>
<evidence type="ECO:0000256" key="3">
    <source>
        <dbReference type="ARBA" id="ARBA00022695"/>
    </source>
</evidence>
<dbReference type="Pfam" id="PF11523">
    <property type="entry name" value="DUF3223"/>
    <property type="match status" value="1"/>
</dbReference>
<feature type="compositionally biased region" description="Basic and acidic residues" evidence="8">
    <location>
        <begin position="1939"/>
        <end position="1955"/>
    </location>
</feature>
<dbReference type="SMART" id="SM00663">
    <property type="entry name" value="RPOLA_N"/>
    <property type="match status" value="1"/>
</dbReference>
<sequence length="2093" mass="229949">MEKASTSTERSPNTGVDEKDRVAFDYPLASIAGIQFSISSSKEINKASVHAGDGVISTMQLSSPLLGIPNKTGKCEQCGTDKLNECDGHFGHIKLPFPIYHPSHMKFVKEILEKVCLNCLEIKSKKNNISAEQLRDYVKAGVNENGLVTLTGMKLKEEPDDFASSVDGVGVLSKNDCFMKDFKNVTLLDEATSSSADKANFSSSKKKLRKDHSKGESSTNSKFSKGKATTFASDDHQMGSYKSTPSKKKGCKYCMDKKDRDYPPFKIQISGKNENASFLELKVTSKSHLFDDYWTFLGEHGGYKSGSSSKSRVLLPYEASKILKKIPEKIMKKICVNPLAVKPDGLILDCIPVPPNCIRIPDALGSTVKISDYGVQMLKKIVSCVQDKQLTMGKNKFSVHREATKELQSLFTQYLKVMGAPKVSTTFNPGSNAQGSDEFSKSFANFWLDKMRSLFISKSCGLSSRCVVTGDVYRGIGEIGIPLEIAKRVTVEEWVTVFNKEKIRKMVEGGKCHTLSRKDGAKFFGEAMKLSGNIEVGDLINRSLQEGDIVFINRPPSIHKHSIQAMRVFLHPGKTMVINPLICGPLGGDFDGDCLHTFFPKSLESKAELLQLLSVDKQIFSSHSGEANIVLTVDTLLAAKLISQSLFVDKATMAQLAMWALRSVPDPAILNPHNGSSLWTAVQVIQTVLPDNMNLKGNKSLIKSGIIHAMDADKYEIQDTLSEIFKSLVEEDGSERALECLHSLECILVEWLSSSGFSVSIEDFVLPASATLKNDLSEISKLIRYMGVGSYQTNILSQVERGVKELQNKIIREIPSSNSFIKMIDCTSSKSTSRLVQQVGFLGIQFFHGKNAIPSDWQKRLHTHLPCGESSFLQEYEVESPEVHGFITSSFISGLNPCEAFIHSVHSREGLLSQKMGLKEPGVLFKNLMAFLRDVTVCYDGTVRNACGNFLVQFQYGKFDDNGSSSESSSGHFVEKSTPGDPVGILAATSIASPAYKAFSDASTQKSVSPWEILEETLKGRDNGVLKHRDRKVVLYMKNCCGAGIFTEKKFLGMEKHDVTCCEKIAAGLQNALKKQILESFAVNIFVEYQERWFDAELRAPLLGHIQLDAKRLMEGSLSPATLEDFLYDNLRKKSHPLNSFLDNLRLQACDACDIAQRSGNDGFAKPCLHFALTKESYLASKGHSHSFYSDLYLMVDVLYPRLAETTVKGDDRIEAVRISWNNQESKTWVASKKGTRNKDGDIVVEIDLIEEEVTQRGDAWEKALHSLLPFMELLDDSRCIPYSVHEVYKLLGVAAAYQLIIQRLTLALELLGKGAYKNHLLLIASCMTLTGKVIAYNAAGFKDLYNSMKYPVPFTEGTLKTPIKSFERASEEGVVDRLSGSVASCCWGKRAPVGTGSNFEIFWKDLEGISKPLEEQCNELDAYETLEVLGVDSEGEKVKPSSLCIGEDMDLDVCLQSLTNGCIFGNKAGTDSFPRNKPSNFGRNKPAMNQDTSCWNQQQATNGDGPDWNLPSSAADDIGWNKPASNGDGAAWNQTTSAMEDVGWGKPASNGDGVDWNQPNQSTSATEDVGWGKPVSNGDGADWSQQTSAAEGVGWSKPAGNGDDGGSWKKPTTNGDDIGWNQKAAAPEDDAGWTQPKPNAANNSVPDSVDWKQTTAPKDDAGWSQPEPNAEKTSATEWNNQSVLHQSGDDAGWKQNIAPEDDGSWKQTTRAEDDAGWSQPETNAAKSSASEWNAQTVTHQRDFNAGIGQQHQRCSSAEGSSQETEWGQAGGMRSNNNGEGNGYKKRVPTGSNAIPVTPRKFAWQGDSAEEKSPFSKEQTNNKNSYDQNPGNSEWGTGGWSDGGSFASSLAKEKDTEAAWNSGSFGSKGKEEGDWGTTAGKESKDDGWAIGAWNEKDKNTGWGREENANSRFQKDETTNSGWGDSGENSRGRGRRGGRGRGESWGRGSGRGEFRGRGYGRGGGGRGGLRARTDDPPIPDEDVMLEASESIIHYMRNILHSERYNCGDKLSPEDEKEVVEKVLNYHPDKDAKIGSGIDYIKIDIHSDYETTKCLHVVSKDGAVSDFSYFKCMKNMLHMKYPENAQAFIDKFGIR</sequence>
<feature type="compositionally biased region" description="Polar residues" evidence="8">
    <location>
        <begin position="1478"/>
        <end position="1503"/>
    </location>
</feature>
<feature type="compositionally biased region" description="Polar residues" evidence="8">
    <location>
        <begin position="1558"/>
        <end position="1567"/>
    </location>
</feature>
<feature type="domain" description="RNA polymerase N-terminal" evidence="9">
    <location>
        <begin position="344"/>
        <end position="643"/>
    </location>
</feature>
<evidence type="ECO:0000259" key="9">
    <source>
        <dbReference type="SMART" id="SM00663"/>
    </source>
</evidence>
<feature type="compositionally biased region" description="Gly residues" evidence="8">
    <location>
        <begin position="1956"/>
        <end position="1967"/>
    </location>
</feature>
<evidence type="ECO:0000256" key="1">
    <source>
        <dbReference type="ARBA" id="ARBA00022478"/>
    </source>
</evidence>
<dbReference type="InterPro" id="IPR045867">
    <property type="entry name" value="DNA-dir_RpoC_beta_prime"/>
</dbReference>
<dbReference type="InterPro" id="IPR006592">
    <property type="entry name" value="RNA_pol_N"/>
</dbReference>
<evidence type="ECO:0000256" key="5">
    <source>
        <dbReference type="ARBA" id="ARBA00023163"/>
    </source>
</evidence>
<feature type="compositionally biased region" description="Polar residues" evidence="8">
    <location>
        <begin position="1816"/>
        <end position="1835"/>
    </location>
</feature>
<dbReference type="GO" id="GO:0003899">
    <property type="term" value="F:DNA-directed RNA polymerase activity"/>
    <property type="evidence" value="ECO:0007669"/>
    <property type="project" value="UniProtKB-EC"/>
</dbReference>
<name>A0A0C4W3T9_9SPER</name>
<feature type="compositionally biased region" description="Basic and acidic residues" evidence="8">
    <location>
        <begin position="1894"/>
        <end position="1917"/>
    </location>
</feature>
<evidence type="ECO:0000256" key="6">
    <source>
        <dbReference type="ARBA" id="ARBA00048552"/>
    </source>
</evidence>
<dbReference type="InterPro" id="IPR007066">
    <property type="entry name" value="RNA_pol_Rpb1_3"/>
</dbReference>
<accession>A0A0C4W3T9</accession>
<comment type="function">
    <text evidence="7">DNA-dependent RNA polymerase catalyzes the transcription of DNA into RNA using the four ribonucleoside triphosphates as substrates.</text>
</comment>
<evidence type="ECO:0000256" key="4">
    <source>
        <dbReference type="ARBA" id="ARBA00022833"/>
    </source>
</evidence>
<feature type="compositionally biased region" description="Polar residues" evidence="8">
    <location>
        <begin position="1672"/>
        <end position="1686"/>
    </location>
</feature>
<dbReference type="Pfam" id="PF04997">
    <property type="entry name" value="RNA_pol_Rpb1_1"/>
    <property type="match status" value="1"/>
</dbReference>